<gene>
    <name evidence="1" type="ORF">MEDL_54718</name>
</gene>
<organism evidence="1 2">
    <name type="scientific">Mytilus edulis</name>
    <name type="common">Blue mussel</name>
    <dbReference type="NCBI Taxonomy" id="6550"/>
    <lineage>
        <taxon>Eukaryota</taxon>
        <taxon>Metazoa</taxon>
        <taxon>Spiralia</taxon>
        <taxon>Lophotrochozoa</taxon>
        <taxon>Mollusca</taxon>
        <taxon>Bivalvia</taxon>
        <taxon>Autobranchia</taxon>
        <taxon>Pteriomorphia</taxon>
        <taxon>Mytilida</taxon>
        <taxon>Mytiloidea</taxon>
        <taxon>Mytilidae</taxon>
        <taxon>Mytilinae</taxon>
        <taxon>Mytilus</taxon>
    </lineage>
</organism>
<evidence type="ECO:0000313" key="1">
    <source>
        <dbReference type="EMBL" id="CAG2242509.1"/>
    </source>
</evidence>
<dbReference type="Proteomes" id="UP000683360">
    <property type="component" value="Unassembled WGS sequence"/>
</dbReference>
<comment type="caution">
    <text evidence="1">The sequence shown here is derived from an EMBL/GenBank/DDBJ whole genome shotgun (WGS) entry which is preliminary data.</text>
</comment>
<name>A0A8S3U9R4_MYTED</name>
<dbReference type="AlphaFoldDB" id="A0A8S3U9R4"/>
<accession>A0A8S3U9R4</accession>
<dbReference type="EMBL" id="CAJPWZ010002675">
    <property type="protein sequence ID" value="CAG2242509.1"/>
    <property type="molecule type" value="Genomic_DNA"/>
</dbReference>
<proteinExistence type="predicted"/>
<protein>
    <submittedName>
        <fullName evidence="1">Uncharacterized protein</fullName>
    </submittedName>
</protein>
<sequence>MNIVYNSWKFVKEDTEKDESKRYERLMKLILSKVNHDFLNLNEVLNQACRSCSLNIVRLILENTDHQNLKVKGAMNIAFNSLVDNEKVYIEKKHSYIDTKDRTEKYESLIKIILEKVNFDSLDLTLVFNQACRYGCLDIVKYVLENSDHKSLYIMEAVSIIYSSIKDDDDGISDQRKKV</sequence>
<evidence type="ECO:0000313" key="2">
    <source>
        <dbReference type="Proteomes" id="UP000683360"/>
    </source>
</evidence>
<keyword evidence="2" id="KW-1185">Reference proteome</keyword>
<reference evidence="1" key="1">
    <citation type="submission" date="2021-03" db="EMBL/GenBank/DDBJ databases">
        <authorList>
            <person name="Bekaert M."/>
        </authorList>
    </citation>
    <scope>NUCLEOTIDE SEQUENCE</scope>
</reference>